<evidence type="ECO:0000259" key="8">
    <source>
        <dbReference type="PROSITE" id="PS50110"/>
    </source>
</evidence>
<evidence type="ECO:0000256" key="2">
    <source>
        <dbReference type="ARBA" id="ARBA00023012"/>
    </source>
</evidence>
<dbReference type="InterPro" id="IPR011006">
    <property type="entry name" value="CheY-like_superfamily"/>
</dbReference>
<keyword evidence="2" id="KW-0902">Two-component regulatory system</keyword>
<dbReference type="Pfam" id="PF00072">
    <property type="entry name" value="Response_reg"/>
    <property type="match status" value="1"/>
</dbReference>
<accession>A0A841F001</accession>
<organism evidence="10 11">
    <name type="scientific">Arcicella rosea</name>
    <dbReference type="NCBI Taxonomy" id="502909"/>
    <lineage>
        <taxon>Bacteria</taxon>
        <taxon>Pseudomonadati</taxon>
        <taxon>Bacteroidota</taxon>
        <taxon>Cytophagia</taxon>
        <taxon>Cytophagales</taxon>
        <taxon>Flectobacillaceae</taxon>
        <taxon>Arcicella</taxon>
    </lineage>
</organism>
<evidence type="ECO:0000256" key="7">
    <source>
        <dbReference type="PROSITE-ProRule" id="PRU01091"/>
    </source>
</evidence>
<dbReference type="GO" id="GO:0006355">
    <property type="term" value="P:regulation of DNA-templated transcription"/>
    <property type="evidence" value="ECO:0007669"/>
    <property type="project" value="InterPro"/>
</dbReference>
<reference evidence="10 11" key="1">
    <citation type="submission" date="2020-08" db="EMBL/GenBank/DDBJ databases">
        <title>Functional genomics of gut bacteria from endangered species of beetles.</title>
        <authorList>
            <person name="Carlos-Shanley C."/>
        </authorList>
    </citation>
    <scope>NUCLEOTIDE SEQUENCE [LARGE SCALE GENOMIC DNA]</scope>
    <source>
        <strain evidence="10 11">S00070</strain>
    </source>
</reference>
<keyword evidence="3" id="KW-0805">Transcription regulation</keyword>
<protein>
    <submittedName>
        <fullName evidence="10">DNA-binding response OmpR family regulator</fullName>
    </submittedName>
</protein>
<dbReference type="AlphaFoldDB" id="A0A841F001"/>
<dbReference type="SUPFAM" id="SSF46894">
    <property type="entry name" value="C-terminal effector domain of the bipartite response regulators"/>
    <property type="match status" value="1"/>
</dbReference>
<dbReference type="PROSITE" id="PS50110">
    <property type="entry name" value="RESPONSE_REGULATORY"/>
    <property type="match status" value="1"/>
</dbReference>
<dbReference type="PROSITE" id="PS51755">
    <property type="entry name" value="OMPR_PHOB"/>
    <property type="match status" value="1"/>
</dbReference>
<feature type="domain" description="OmpR/PhoB-type" evidence="9">
    <location>
        <begin position="131"/>
        <end position="229"/>
    </location>
</feature>
<evidence type="ECO:0000256" key="1">
    <source>
        <dbReference type="ARBA" id="ARBA00022553"/>
    </source>
</evidence>
<dbReference type="Gene3D" id="1.10.10.10">
    <property type="entry name" value="Winged helix-like DNA-binding domain superfamily/Winged helix DNA-binding domain"/>
    <property type="match status" value="1"/>
</dbReference>
<dbReference type="InterPro" id="IPR001789">
    <property type="entry name" value="Sig_transdc_resp-reg_receiver"/>
</dbReference>
<evidence type="ECO:0000256" key="4">
    <source>
        <dbReference type="ARBA" id="ARBA00023125"/>
    </source>
</evidence>
<dbReference type="GO" id="GO:0005829">
    <property type="term" value="C:cytosol"/>
    <property type="evidence" value="ECO:0007669"/>
    <property type="project" value="TreeGrafter"/>
</dbReference>
<feature type="modified residue" description="4-aspartylphosphate" evidence="6">
    <location>
        <position position="55"/>
    </location>
</feature>
<keyword evidence="5" id="KW-0804">Transcription</keyword>
<evidence type="ECO:0000256" key="3">
    <source>
        <dbReference type="ARBA" id="ARBA00023015"/>
    </source>
</evidence>
<dbReference type="SMART" id="SM00448">
    <property type="entry name" value="REC"/>
    <property type="match status" value="1"/>
</dbReference>
<dbReference type="Pfam" id="PF00486">
    <property type="entry name" value="Trans_reg_C"/>
    <property type="match status" value="1"/>
</dbReference>
<dbReference type="Proteomes" id="UP000524404">
    <property type="component" value="Unassembled WGS sequence"/>
</dbReference>
<keyword evidence="4 7" id="KW-0238">DNA-binding</keyword>
<evidence type="ECO:0000259" key="9">
    <source>
        <dbReference type="PROSITE" id="PS51755"/>
    </source>
</evidence>
<dbReference type="PANTHER" id="PTHR48111:SF22">
    <property type="entry name" value="REGULATOR OF RPOS"/>
    <property type="match status" value="1"/>
</dbReference>
<keyword evidence="11" id="KW-1185">Reference proteome</keyword>
<name>A0A841F001_9BACT</name>
<feature type="domain" description="Response regulatory" evidence="8">
    <location>
        <begin position="6"/>
        <end position="120"/>
    </location>
</feature>
<dbReference type="SUPFAM" id="SSF52172">
    <property type="entry name" value="CheY-like"/>
    <property type="match status" value="1"/>
</dbReference>
<evidence type="ECO:0000313" key="11">
    <source>
        <dbReference type="Proteomes" id="UP000524404"/>
    </source>
</evidence>
<dbReference type="InterPro" id="IPR016032">
    <property type="entry name" value="Sig_transdc_resp-reg_C-effctor"/>
</dbReference>
<evidence type="ECO:0000313" key="10">
    <source>
        <dbReference type="EMBL" id="MBB6005081.1"/>
    </source>
</evidence>
<dbReference type="EMBL" id="JACHKT010000035">
    <property type="protein sequence ID" value="MBB6005081.1"/>
    <property type="molecule type" value="Genomic_DNA"/>
</dbReference>
<keyword evidence="1 6" id="KW-0597">Phosphoprotein</keyword>
<dbReference type="InterPro" id="IPR036388">
    <property type="entry name" value="WH-like_DNA-bd_sf"/>
</dbReference>
<feature type="DNA-binding region" description="OmpR/PhoB-type" evidence="7">
    <location>
        <begin position="131"/>
        <end position="229"/>
    </location>
</feature>
<dbReference type="Gene3D" id="6.10.250.690">
    <property type="match status" value="1"/>
</dbReference>
<dbReference type="CDD" id="cd00383">
    <property type="entry name" value="trans_reg_C"/>
    <property type="match status" value="1"/>
</dbReference>
<proteinExistence type="predicted"/>
<sequence>MENNKKILLIEDDKRVSDSLRNGLEKKNYIVEPAYDGFMGASLATNNTYDLILLDINLPLMNGFEVCKIIRQNNILTPILMLTAMGEVDDKVKGLEEGADDYMVKPFEFRELTARIQALIRRANQQQDVSTEILREANLAMNLRSKTVSRDEQSIELTAREFELLEYMLRNKGRVLSKMDIVENVWDLNFDTSTNIVEVYINYLRKKIDREFEPKLIHTKTGLGYVLKTL</sequence>
<gene>
    <name evidence="10" type="ORF">HNP25_003752</name>
</gene>
<comment type="caution">
    <text evidence="10">The sequence shown here is derived from an EMBL/GenBank/DDBJ whole genome shotgun (WGS) entry which is preliminary data.</text>
</comment>
<dbReference type="RefSeq" id="WP_184136581.1">
    <property type="nucleotide sequence ID" value="NZ_JACHKT010000035.1"/>
</dbReference>
<evidence type="ECO:0000256" key="6">
    <source>
        <dbReference type="PROSITE-ProRule" id="PRU00169"/>
    </source>
</evidence>
<dbReference type="SMART" id="SM00862">
    <property type="entry name" value="Trans_reg_C"/>
    <property type="match status" value="1"/>
</dbReference>
<evidence type="ECO:0000256" key="5">
    <source>
        <dbReference type="ARBA" id="ARBA00023163"/>
    </source>
</evidence>
<dbReference type="GO" id="GO:0000156">
    <property type="term" value="F:phosphorelay response regulator activity"/>
    <property type="evidence" value="ECO:0007669"/>
    <property type="project" value="TreeGrafter"/>
</dbReference>
<dbReference type="PANTHER" id="PTHR48111">
    <property type="entry name" value="REGULATOR OF RPOS"/>
    <property type="match status" value="1"/>
</dbReference>
<dbReference type="Gene3D" id="3.40.50.2300">
    <property type="match status" value="1"/>
</dbReference>
<dbReference type="GO" id="GO:0032993">
    <property type="term" value="C:protein-DNA complex"/>
    <property type="evidence" value="ECO:0007669"/>
    <property type="project" value="TreeGrafter"/>
</dbReference>
<dbReference type="InterPro" id="IPR039420">
    <property type="entry name" value="WalR-like"/>
</dbReference>
<dbReference type="GO" id="GO:0000976">
    <property type="term" value="F:transcription cis-regulatory region binding"/>
    <property type="evidence" value="ECO:0007669"/>
    <property type="project" value="TreeGrafter"/>
</dbReference>
<dbReference type="InterPro" id="IPR001867">
    <property type="entry name" value="OmpR/PhoB-type_DNA-bd"/>
</dbReference>
<dbReference type="FunFam" id="1.10.10.10:FF:000005">
    <property type="entry name" value="Two-component system response regulator"/>
    <property type="match status" value="1"/>
</dbReference>